<keyword evidence="3" id="KW-0645">Protease</keyword>
<evidence type="ECO:0000313" key="7">
    <source>
        <dbReference type="Proteomes" id="UP001205890"/>
    </source>
</evidence>
<feature type="domain" description="Peptidase S1" evidence="5">
    <location>
        <begin position="24"/>
        <end position="247"/>
    </location>
</feature>
<evidence type="ECO:0000256" key="4">
    <source>
        <dbReference type="SAM" id="SignalP"/>
    </source>
</evidence>
<keyword evidence="3" id="KW-0378">Hydrolase</keyword>
<dbReference type="PRINTS" id="PR00722">
    <property type="entry name" value="CHYMOTRYPSIN"/>
</dbReference>
<keyword evidence="2" id="KW-1015">Disulfide bond</keyword>
<protein>
    <submittedName>
        <fullName evidence="6">S1 family peptidase</fullName>
    </submittedName>
</protein>
<dbReference type="Proteomes" id="UP001205890">
    <property type="component" value="Unassembled WGS sequence"/>
</dbReference>
<proteinExistence type="inferred from homology"/>
<keyword evidence="7" id="KW-1185">Reference proteome</keyword>
<name>A0ABT1L8F2_9HYPH</name>
<dbReference type="InterPro" id="IPR050430">
    <property type="entry name" value="Peptidase_S1"/>
</dbReference>
<dbReference type="PROSITE" id="PS00135">
    <property type="entry name" value="TRYPSIN_SER"/>
    <property type="match status" value="1"/>
</dbReference>
<dbReference type="PANTHER" id="PTHR24276:SF98">
    <property type="entry name" value="FI18310P1-RELATED"/>
    <property type="match status" value="1"/>
</dbReference>
<keyword evidence="4" id="KW-0732">Signal</keyword>
<dbReference type="PANTHER" id="PTHR24276">
    <property type="entry name" value="POLYSERASE-RELATED"/>
    <property type="match status" value="1"/>
</dbReference>
<comment type="similarity">
    <text evidence="1">Belongs to the peptidase S1 family.</text>
</comment>
<sequence length="250" mass="25280">MRAMGRLAAALAFATGAGGAALAVVKGRDAPELARHAVMVLDDRGGFCTGVVVAPDVVMTAGHCIAGAKAWRIHFRDAAGAPTMLEPSGVALHPGYNGQAVQNRRQSIDLALVRLPAPLPAPFAPVALAASDASGGKLSFAGRTLGVGGYGLAAEGEPRTGGRFRLAELGVVEPYGPSRILVWLSDPSSKPGAGACQGDSGGPVFGDGGEVVAVTVWAEGVGKAKCGGLTQALLVAPQRGWIDSVLAKWR</sequence>
<reference evidence="6 7" key="1">
    <citation type="submission" date="2022-07" db="EMBL/GenBank/DDBJ databases">
        <authorList>
            <person name="Li W.-J."/>
            <person name="Deng Q.-Q."/>
        </authorList>
    </citation>
    <scope>NUCLEOTIDE SEQUENCE [LARGE SCALE GENOMIC DNA]</scope>
    <source>
        <strain evidence="6 7">SYSU M60028</strain>
    </source>
</reference>
<dbReference type="SMART" id="SM00020">
    <property type="entry name" value="Tryp_SPc"/>
    <property type="match status" value="1"/>
</dbReference>
<comment type="caution">
    <text evidence="6">The sequence shown here is derived from an EMBL/GenBank/DDBJ whole genome shotgun (WGS) entry which is preliminary data.</text>
</comment>
<evidence type="ECO:0000256" key="1">
    <source>
        <dbReference type="ARBA" id="ARBA00007664"/>
    </source>
</evidence>
<dbReference type="Pfam" id="PF00089">
    <property type="entry name" value="Trypsin"/>
    <property type="match status" value="1"/>
</dbReference>
<dbReference type="InterPro" id="IPR009003">
    <property type="entry name" value="Peptidase_S1_PA"/>
</dbReference>
<dbReference type="PROSITE" id="PS00134">
    <property type="entry name" value="TRYPSIN_HIS"/>
    <property type="match status" value="1"/>
</dbReference>
<dbReference type="InterPro" id="IPR001314">
    <property type="entry name" value="Peptidase_S1A"/>
</dbReference>
<dbReference type="PROSITE" id="PS50240">
    <property type="entry name" value="TRYPSIN_DOM"/>
    <property type="match status" value="1"/>
</dbReference>
<feature type="chain" id="PRO_5046939637" evidence="4">
    <location>
        <begin position="24"/>
        <end position="250"/>
    </location>
</feature>
<dbReference type="InterPro" id="IPR001254">
    <property type="entry name" value="Trypsin_dom"/>
</dbReference>
<dbReference type="InterPro" id="IPR018114">
    <property type="entry name" value="TRYPSIN_HIS"/>
</dbReference>
<gene>
    <name evidence="6" type="ORF">NK718_04615</name>
</gene>
<dbReference type="InterPro" id="IPR043504">
    <property type="entry name" value="Peptidase_S1_PA_chymotrypsin"/>
</dbReference>
<evidence type="ECO:0000259" key="5">
    <source>
        <dbReference type="PROSITE" id="PS50240"/>
    </source>
</evidence>
<dbReference type="RefSeq" id="WP_254739106.1">
    <property type="nucleotide sequence ID" value="NZ_JANCLU010000003.1"/>
</dbReference>
<evidence type="ECO:0000256" key="3">
    <source>
        <dbReference type="RuleBase" id="RU363034"/>
    </source>
</evidence>
<accession>A0ABT1L8F2</accession>
<dbReference type="EMBL" id="JANCLU010000003">
    <property type="protein sequence ID" value="MCP8937787.1"/>
    <property type="molecule type" value="Genomic_DNA"/>
</dbReference>
<keyword evidence="3" id="KW-0720">Serine protease</keyword>
<organism evidence="6 7">
    <name type="scientific">Alsobacter ponti</name>
    <dbReference type="NCBI Taxonomy" id="2962936"/>
    <lineage>
        <taxon>Bacteria</taxon>
        <taxon>Pseudomonadati</taxon>
        <taxon>Pseudomonadota</taxon>
        <taxon>Alphaproteobacteria</taxon>
        <taxon>Hyphomicrobiales</taxon>
        <taxon>Alsobacteraceae</taxon>
        <taxon>Alsobacter</taxon>
    </lineage>
</organism>
<feature type="signal peptide" evidence="4">
    <location>
        <begin position="1"/>
        <end position="23"/>
    </location>
</feature>
<dbReference type="Gene3D" id="2.40.10.10">
    <property type="entry name" value="Trypsin-like serine proteases"/>
    <property type="match status" value="1"/>
</dbReference>
<dbReference type="InterPro" id="IPR033116">
    <property type="entry name" value="TRYPSIN_SER"/>
</dbReference>
<evidence type="ECO:0000256" key="2">
    <source>
        <dbReference type="ARBA" id="ARBA00023157"/>
    </source>
</evidence>
<dbReference type="SUPFAM" id="SSF50494">
    <property type="entry name" value="Trypsin-like serine proteases"/>
    <property type="match status" value="1"/>
</dbReference>
<evidence type="ECO:0000313" key="6">
    <source>
        <dbReference type="EMBL" id="MCP8937787.1"/>
    </source>
</evidence>